<evidence type="ECO:0000256" key="1">
    <source>
        <dbReference type="ARBA" id="ARBA00023125"/>
    </source>
</evidence>
<dbReference type="InterPro" id="IPR000944">
    <property type="entry name" value="Tscrpt_reg_Rrf2"/>
</dbReference>
<proteinExistence type="predicted"/>
<gene>
    <name evidence="4" type="ORF">GCM10010140_04560</name>
</gene>
<protein>
    <recommendedName>
        <fullName evidence="6">Transcriptional regulator</fullName>
    </recommendedName>
</protein>
<keyword evidence="1" id="KW-0238">DNA-binding</keyword>
<dbReference type="Proteomes" id="UP000611554">
    <property type="component" value="Unassembled WGS sequence"/>
</dbReference>
<dbReference type="EMBL" id="BMQJ01000001">
    <property type="protein sequence ID" value="GGP79205.1"/>
    <property type="molecule type" value="Genomic_DNA"/>
</dbReference>
<comment type="cofactor">
    <cofactor evidence="2">
        <name>[2Fe-2S] cluster</name>
        <dbReference type="ChEBI" id="CHEBI:190135"/>
    </cofactor>
</comment>
<dbReference type="Pfam" id="PF02082">
    <property type="entry name" value="Rrf2"/>
    <property type="match status" value="1"/>
</dbReference>
<dbReference type="PROSITE" id="PS51197">
    <property type="entry name" value="HTH_RRF2_2"/>
    <property type="match status" value="1"/>
</dbReference>
<organism evidence="4 5">
    <name type="scientific">Streptosporangium pseudovulgare</name>
    <dbReference type="NCBI Taxonomy" id="35765"/>
    <lineage>
        <taxon>Bacteria</taxon>
        <taxon>Bacillati</taxon>
        <taxon>Actinomycetota</taxon>
        <taxon>Actinomycetes</taxon>
        <taxon>Streptosporangiales</taxon>
        <taxon>Streptosporangiaceae</taxon>
        <taxon>Streptosporangium</taxon>
    </lineage>
</organism>
<feature type="compositionally biased region" description="Polar residues" evidence="3">
    <location>
        <begin position="194"/>
        <end position="205"/>
    </location>
</feature>
<dbReference type="Gene3D" id="1.10.10.10">
    <property type="entry name" value="Winged helix-like DNA-binding domain superfamily/Winged helix DNA-binding domain"/>
    <property type="match status" value="1"/>
</dbReference>
<comment type="caution">
    <text evidence="4">The sequence shown here is derived from an EMBL/GenBank/DDBJ whole genome shotgun (WGS) entry which is preliminary data.</text>
</comment>
<dbReference type="InterPro" id="IPR036390">
    <property type="entry name" value="WH_DNA-bd_sf"/>
</dbReference>
<evidence type="ECO:0000313" key="5">
    <source>
        <dbReference type="Proteomes" id="UP000611554"/>
    </source>
</evidence>
<accession>A0ABQ2QGX0</accession>
<dbReference type="PANTHER" id="PTHR33221">
    <property type="entry name" value="WINGED HELIX-TURN-HELIX TRANSCRIPTIONAL REGULATOR, RRF2 FAMILY"/>
    <property type="match status" value="1"/>
</dbReference>
<sequence length="205" mass="20907">MRLTAFTDISLRIVMRLAVADGEEQPTTRSVAEVLAVPYTHAAKAVARLSEMGLVDTRRGRGGGLRLTGAGHRASVGAIVRALEGDGDVAGCEDAVPCPLRAACRLRGALARAREAFYAALDPITIDDLVAEPTGPVLIDLLPPRVSSGEPSGAPREVASEGATREVASEGVPREVASGTEAGVVPGTPFEGSSGVTPGVSSATV</sequence>
<name>A0ABQ2QGX0_9ACTN</name>
<dbReference type="NCBIfam" id="TIGR00738">
    <property type="entry name" value="rrf2_super"/>
    <property type="match status" value="1"/>
</dbReference>
<feature type="region of interest" description="Disordered" evidence="3">
    <location>
        <begin position="142"/>
        <end position="205"/>
    </location>
</feature>
<dbReference type="SUPFAM" id="SSF46785">
    <property type="entry name" value="Winged helix' DNA-binding domain"/>
    <property type="match status" value="1"/>
</dbReference>
<dbReference type="PANTHER" id="PTHR33221:SF4">
    <property type="entry name" value="HTH-TYPE TRANSCRIPTIONAL REPRESSOR NSRR"/>
    <property type="match status" value="1"/>
</dbReference>
<evidence type="ECO:0000256" key="2">
    <source>
        <dbReference type="ARBA" id="ARBA00034078"/>
    </source>
</evidence>
<reference evidence="5" key="1">
    <citation type="journal article" date="2019" name="Int. J. Syst. Evol. Microbiol.">
        <title>The Global Catalogue of Microorganisms (GCM) 10K type strain sequencing project: providing services to taxonomists for standard genome sequencing and annotation.</title>
        <authorList>
            <consortium name="The Broad Institute Genomics Platform"/>
            <consortium name="The Broad Institute Genome Sequencing Center for Infectious Disease"/>
            <person name="Wu L."/>
            <person name="Ma J."/>
        </authorList>
    </citation>
    <scope>NUCLEOTIDE SEQUENCE [LARGE SCALE GENOMIC DNA]</scope>
    <source>
        <strain evidence="5">JCM 3115</strain>
    </source>
</reference>
<keyword evidence="5" id="KW-1185">Reference proteome</keyword>
<evidence type="ECO:0000313" key="4">
    <source>
        <dbReference type="EMBL" id="GGP79205.1"/>
    </source>
</evidence>
<dbReference type="InterPro" id="IPR036388">
    <property type="entry name" value="WH-like_DNA-bd_sf"/>
</dbReference>
<evidence type="ECO:0000256" key="3">
    <source>
        <dbReference type="SAM" id="MobiDB-lite"/>
    </source>
</evidence>
<evidence type="ECO:0008006" key="6">
    <source>
        <dbReference type="Google" id="ProtNLM"/>
    </source>
</evidence>